<proteinExistence type="predicted"/>
<reference evidence="1 2" key="1">
    <citation type="submission" date="2018-11" db="EMBL/GenBank/DDBJ databases">
        <title>Draft genome sequence of Ferruginibacter sp. BO-59.</title>
        <authorList>
            <person name="Im W.T."/>
        </authorList>
    </citation>
    <scope>NUCLEOTIDE SEQUENCE [LARGE SCALE GENOMIC DNA]</scope>
    <source>
        <strain evidence="1 2">BO-59</strain>
    </source>
</reference>
<dbReference type="SUPFAM" id="SSF51658">
    <property type="entry name" value="Xylose isomerase-like"/>
    <property type="match status" value="1"/>
</dbReference>
<dbReference type="InterPro" id="IPR036237">
    <property type="entry name" value="Xyl_isomerase-like_sf"/>
</dbReference>
<name>A0A3M9NCB7_9BACT</name>
<evidence type="ECO:0000313" key="2">
    <source>
        <dbReference type="Proteomes" id="UP000267223"/>
    </source>
</evidence>
<dbReference type="Proteomes" id="UP000267223">
    <property type="component" value="Unassembled WGS sequence"/>
</dbReference>
<organism evidence="1 2">
    <name type="scientific">Hanamia caeni</name>
    <dbReference type="NCBI Taxonomy" id="2294116"/>
    <lineage>
        <taxon>Bacteria</taxon>
        <taxon>Pseudomonadati</taxon>
        <taxon>Bacteroidota</taxon>
        <taxon>Chitinophagia</taxon>
        <taxon>Chitinophagales</taxon>
        <taxon>Chitinophagaceae</taxon>
        <taxon>Hanamia</taxon>
    </lineage>
</organism>
<keyword evidence="2" id="KW-1185">Reference proteome</keyword>
<gene>
    <name evidence="1" type="ORF">EFY79_14810</name>
</gene>
<accession>A0A3M9NCB7</accession>
<dbReference type="AlphaFoldDB" id="A0A3M9NCB7"/>
<evidence type="ECO:0000313" key="1">
    <source>
        <dbReference type="EMBL" id="RNI34937.1"/>
    </source>
</evidence>
<protein>
    <submittedName>
        <fullName evidence="1">Uncharacterized protein</fullName>
    </submittedName>
</protein>
<dbReference type="EMBL" id="RJJR01000012">
    <property type="protein sequence ID" value="RNI34937.1"/>
    <property type="molecule type" value="Genomic_DNA"/>
</dbReference>
<sequence length="83" mass="9768">MEHLPVDNFFSMVKNAGYDGVDTWLPEQKEERREFVCLPEEYDLSIVSHQHQVHGRTIAGFCKSFEYYLELSLECNPILLKVF</sequence>
<comment type="caution">
    <text evidence="1">The sequence shown here is derived from an EMBL/GenBank/DDBJ whole genome shotgun (WGS) entry which is preliminary data.</text>
</comment>